<organism evidence="9 10">
    <name type="scientific">Streptomyces synnematoformans</name>
    <dbReference type="NCBI Taxonomy" id="415721"/>
    <lineage>
        <taxon>Bacteria</taxon>
        <taxon>Bacillati</taxon>
        <taxon>Actinomycetota</taxon>
        <taxon>Actinomycetes</taxon>
        <taxon>Kitasatosporales</taxon>
        <taxon>Streptomycetaceae</taxon>
        <taxon>Streptomyces</taxon>
    </lineage>
</organism>
<feature type="domain" description="RNA polymerase sigma factor 70 region 4 type 2" evidence="8">
    <location>
        <begin position="111"/>
        <end position="161"/>
    </location>
</feature>
<dbReference type="NCBIfam" id="TIGR02937">
    <property type="entry name" value="sigma70-ECF"/>
    <property type="match status" value="1"/>
</dbReference>
<accession>A0ABN2ZBE3</accession>
<dbReference type="PANTHER" id="PTHR30173">
    <property type="entry name" value="SIGMA 19 FACTOR"/>
    <property type="match status" value="1"/>
</dbReference>
<sequence>MHEHDWLAERFETDRPRLRAVAYRMLGSTEEAEDAVQEAWIRLSRSDTSQVENLGGWLTTIVARVSLNMLQSRKSRPEDLVDTERAGGTRDEHAPDDPEEEAVVSDSVGLALLVVLDELTPAERLAFVLHDMFAVPFDEIAAIVDRSPAAARQLASRARRRVQHATPVAKTTPVGVYREGSAAAARTGRTSLASAFLAASREGNFEALLEMLAPDIVMRSDDAAVQMGVDKELHGPDAINRVFAGYTWSPVLAEVDGTEGLVWVVGGRPHVAFRLTVTDGRISAIDIKAELAEMDIALAG</sequence>
<dbReference type="Pfam" id="PF08281">
    <property type="entry name" value="Sigma70_r4_2"/>
    <property type="match status" value="1"/>
</dbReference>
<evidence type="ECO:0000256" key="2">
    <source>
        <dbReference type="ARBA" id="ARBA00011344"/>
    </source>
</evidence>
<evidence type="ECO:0000256" key="4">
    <source>
        <dbReference type="ARBA" id="ARBA00023082"/>
    </source>
</evidence>
<protein>
    <submittedName>
        <fullName evidence="9">Sigma-70 family RNA polymerase sigma factor</fullName>
    </submittedName>
</protein>
<evidence type="ECO:0000256" key="3">
    <source>
        <dbReference type="ARBA" id="ARBA00023015"/>
    </source>
</evidence>
<dbReference type="InterPro" id="IPR013324">
    <property type="entry name" value="RNA_pol_sigma_r3/r4-like"/>
</dbReference>
<dbReference type="InterPro" id="IPR007627">
    <property type="entry name" value="RNA_pol_sigma70_r2"/>
</dbReference>
<dbReference type="SUPFAM" id="SSF88659">
    <property type="entry name" value="Sigma3 and sigma4 domains of RNA polymerase sigma factors"/>
    <property type="match status" value="1"/>
</dbReference>
<dbReference type="Gene3D" id="3.10.450.50">
    <property type="match status" value="1"/>
</dbReference>
<evidence type="ECO:0000256" key="6">
    <source>
        <dbReference type="SAM" id="MobiDB-lite"/>
    </source>
</evidence>
<feature type="region of interest" description="Disordered" evidence="6">
    <location>
        <begin position="74"/>
        <end position="103"/>
    </location>
</feature>
<dbReference type="Pfam" id="PF04542">
    <property type="entry name" value="Sigma70_r2"/>
    <property type="match status" value="1"/>
</dbReference>
<dbReference type="InterPro" id="IPR013325">
    <property type="entry name" value="RNA_pol_sigma_r2"/>
</dbReference>
<dbReference type="InterPro" id="IPR014284">
    <property type="entry name" value="RNA_pol_sigma-70_dom"/>
</dbReference>
<comment type="subunit">
    <text evidence="2">Interacts transiently with the RNA polymerase catalytic core formed by RpoA, RpoB, RpoC and RpoZ (2 alpha, 1 beta, 1 beta' and 1 omega subunit) to form the RNA polymerase holoenzyme that can initiate transcription.</text>
</comment>
<dbReference type="Proteomes" id="UP001500443">
    <property type="component" value="Unassembled WGS sequence"/>
</dbReference>
<dbReference type="SUPFAM" id="SSF88946">
    <property type="entry name" value="Sigma2 domain of RNA polymerase sigma factors"/>
    <property type="match status" value="1"/>
</dbReference>
<evidence type="ECO:0000259" key="7">
    <source>
        <dbReference type="Pfam" id="PF04542"/>
    </source>
</evidence>
<comment type="similarity">
    <text evidence="1">Belongs to the sigma-70 factor family. ECF subfamily.</text>
</comment>
<dbReference type="InterPro" id="IPR013249">
    <property type="entry name" value="RNA_pol_sigma70_r4_t2"/>
</dbReference>
<dbReference type="EMBL" id="BAAAPF010000210">
    <property type="protein sequence ID" value="GAA2139650.1"/>
    <property type="molecule type" value="Genomic_DNA"/>
</dbReference>
<evidence type="ECO:0000256" key="1">
    <source>
        <dbReference type="ARBA" id="ARBA00010641"/>
    </source>
</evidence>
<gene>
    <name evidence="9" type="ORF">GCM10009802_49670</name>
</gene>
<keyword evidence="5" id="KW-0804">Transcription</keyword>
<dbReference type="InterPro" id="IPR032710">
    <property type="entry name" value="NTF2-like_dom_sf"/>
</dbReference>
<keyword evidence="3" id="KW-0805">Transcription regulation</keyword>
<dbReference type="InterPro" id="IPR052704">
    <property type="entry name" value="ECF_Sigma-70_Domain"/>
</dbReference>
<keyword evidence="4" id="KW-0731">Sigma factor</keyword>
<dbReference type="PANTHER" id="PTHR30173:SF43">
    <property type="entry name" value="ECF RNA POLYMERASE SIGMA FACTOR SIGI-RELATED"/>
    <property type="match status" value="1"/>
</dbReference>
<reference evidence="9 10" key="1">
    <citation type="journal article" date="2019" name="Int. J. Syst. Evol. Microbiol.">
        <title>The Global Catalogue of Microorganisms (GCM) 10K type strain sequencing project: providing services to taxonomists for standard genome sequencing and annotation.</title>
        <authorList>
            <consortium name="The Broad Institute Genomics Platform"/>
            <consortium name="The Broad Institute Genome Sequencing Center for Infectious Disease"/>
            <person name="Wu L."/>
            <person name="Ma J."/>
        </authorList>
    </citation>
    <scope>NUCLEOTIDE SEQUENCE [LARGE SCALE GENOMIC DNA]</scope>
    <source>
        <strain evidence="9 10">JCM 15481</strain>
    </source>
</reference>
<proteinExistence type="inferred from homology"/>
<comment type="caution">
    <text evidence="9">The sequence shown here is derived from an EMBL/GenBank/DDBJ whole genome shotgun (WGS) entry which is preliminary data.</text>
</comment>
<dbReference type="InterPro" id="IPR036388">
    <property type="entry name" value="WH-like_DNA-bd_sf"/>
</dbReference>
<name>A0ABN2ZBE3_9ACTN</name>
<evidence type="ECO:0000259" key="8">
    <source>
        <dbReference type="Pfam" id="PF08281"/>
    </source>
</evidence>
<feature type="domain" description="RNA polymerase sigma-70 region 2" evidence="7">
    <location>
        <begin position="12"/>
        <end position="74"/>
    </location>
</feature>
<feature type="compositionally biased region" description="Basic and acidic residues" evidence="6">
    <location>
        <begin position="75"/>
        <end position="96"/>
    </location>
</feature>
<keyword evidence="10" id="KW-1185">Reference proteome</keyword>
<evidence type="ECO:0000313" key="10">
    <source>
        <dbReference type="Proteomes" id="UP001500443"/>
    </source>
</evidence>
<evidence type="ECO:0000313" key="9">
    <source>
        <dbReference type="EMBL" id="GAA2139650.1"/>
    </source>
</evidence>
<dbReference type="RefSeq" id="WP_344292329.1">
    <property type="nucleotide sequence ID" value="NZ_BAAAPF010000210.1"/>
</dbReference>
<dbReference type="Gene3D" id="1.10.10.10">
    <property type="entry name" value="Winged helix-like DNA-binding domain superfamily/Winged helix DNA-binding domain"/>
    <property type="match status" value="1"/>
</dbReference>
<evidence type="ECO:0000256" key="5">
    <source>
        <dbReference type="ARBA" id="ARBA00023163"/>
    </source>
</evidence>
<dbReference type="SUPFAM" id="SSF54427">
    <property type="entry name" value="NTF2-like"/>
    <property type="match status" value="1"/>
</dbReference>
<dbReference type="Gene3D" id="1.10.1740.10">
    <property type="match status" value="1"/>
</dbReference>